<dbReference type="RefSeq" id="XP_044561645.1">
    <property type="nucleotide sequence ID" value="XM_044707619.1"/>
</dbReference>
<reference evidence="3 4" key="1">
    <citation type="journal article" date="2019" name="Sci. Rep.">
        <title>Nanopore sequencing improves the draft genome of the human pathogenic amoeba Naegleria fowleri.</title>
        <authorList>
            <person name="Liechti N."/>
            <person name="Schurch N."/>
            <person name="Bruggmann R."/>
            <person name="Wittwer M."/>
        </authorList>
    </citation>
    <scope>NUCLEOTIDE SEQUENCE [LARGE SCALE GENOMIC DNA]</scope>
    <source>
        <strain evidence="3 4">ATCC 30894</strain>
    </source>
</reference>
<protein>
    <recommendedName>
        <fullName evidence="2">Thioredoxin domain-containing protein</fullName>
    </recommendedName>
</protein>
<dbReference type="SUPFAM" id="SSF52833">
    <property type="entry name" value="Thioredoxin-like"/>
    <property type="match status" value="1"/>
</dbReference>
<dbReference type="OMA" id="WVGSCKV"/>
<dbReference type="InterPro" id="IPR036249">
    <property type="entry name" value="Thioredoxin-like_sf"/>
</dbReference>
<evidence type="ECO:0000313" key="3">
    <source>
        <dbReference type="EMBL" id="KAF0976932.1"/>
    </source>
</evidence>
<dbReference type="InterPro" id="IPR051766">
    <property type="entry name" value="TXND_domain-containing"/>
</dbReference>
<gene>
    <name evidence="3" type="ORF">FDP41_004227</name>
</gene>
<dbReference type="PANTHER" id="PTHR46135">
    <property type="entry name" value="NME/NM23 FAMILY MEMBER 8"/>
    <property type="match status" value="1"/>
</dbReference>
<accession>A0A6A5BQ47</accession>
<dbReference type="AlphaFoldDB" id="A0A6A5BQ47"/>
<dbReference type="VEuPathDB" id="AmoebaDB:FDP41_004227"/>
<dbReference type="EMBL" id="VFQX01000036">
    <property type="protein sequence ID" value="KAF0976932.1"/>
    <property type="molecule type" value="Genomic_DNA"/>
</dbReference>
<evidence type="ECO:0000313" key="4">
    <source>
        <dbReference type="Proteomes" id="UP000444721"/>
    </source>
</evidence>
<dbReference type="Pfam" id="PF00085">
    <property type="entry name" value="Thioredoxin"/>
    <property type="match status" value="1"/>
</dbReference>
<feature type="region of interest" description="Disordered" evidence="1">
    <location>
        <begin position="233"/>
        <end position="257"/>
    </location>
</feature>
<feature type="region of interest" description="Disordered" evidence="1">
    <location>
        <begin position="100"/>
        <end position="172"/>
    </location>
</feature>
<proteinExistence type="predicted"/>
<dbReference type="Proteomes" id="UP000444721">
    <property type="component" value="Unassembled WGS sequence"/>
</dbReference>
<feature type="compositionally biased region" description="Polar residues" evidence="1">
    <location>
        <begin position="100"/>
        <end position="137"/>
    </location>
</feature>
<dbReference type="PANTHER" id="PTHR46135:SF3">
    <property type="entry name" value="NME_NM23 FAMILY MEMBER 8"/>
    <property type="match status" value="1"/>
</dbReference>
<organism evidence="3 4">
    <name type="scientific">Naegleria fowleri</name>
    <name type="common">Brain eating amoeba</name>
    <dbReference type="NCBI Taxonomy" id="5763"/>
    <lineage>
        <taxon>Eukaryota</taxon>
        <taxon>Discoba</taxon>
        <taxon>Heterolobosea</taxon>
        <taxon>Tetramitia</taxon>
        <taxon>Eutetramitia</taxon>
        <taxon>Vahlkampfiidae</taxon>
        <taxon>Naegleria</taxon>
    </lineage>
</organism>
<feature type="domain" description="Thioredoxin" evidence="2">
    <location>
        <begin position="14"/>
        <end position="73"/>
    </location>
</feature>
<dbReference type="GeneID" id="68111445"/>
<comment type="caution">
    <text evidence="3">The sequence shown here is derived from an EMBL/GenBank/DDBJ whole genome shotgun (WGS) entry which is preliminary data.</text>
</comment>
<keyword evidence="4" id="KW-1185">Reference proteome</keyword>
<dbReference type="VEuPathDB" id="AmoebaDB:NfTy_068250"/>
<dbReference type="OrthoDB" id="10263751at2759"/>
<dbReference type="InterPro" id="IPR013766">
    <property type="entry name" value="Thioredoxin_domain"/>
</dbReference>
<dbReference type="VEuPathDB" id="AmoebaDB:NF0041390"/>
<dbReference type="Gene3D" id="3.40.30.10">
    <property type="entry name" value="Glutaredoxin"/>
    <property type="match status" value="1"/>
</dbReference>
<name>A0A6A5BQ47_NAEFO</name>
<evidence type="ECO:0000256" key="1">
    <source>
        <dbReference type="SAM" id="MobiDB-lite"/>
    </source>
</evidence>
<feature type="compositionally biased region" description="Polar residues" evidence="1">
    <location>
        <begin position="242"/>
        <end position="257"/>
    </location>
</feature>
<evidence type="ECO:0000259" key="2">
    <source>
        <dbReference type="Pfam" id="PF00085"/>
    </source>
</evidence>
<feature type="compositionally biased region" description="Low complexity" evidence="1">
    <location>
        <begin position="143"/>
        <end position="163"/>
    </location>
</feature>
<dbReference type="CDD" id="cd02947">
    <property type="entry name" value="TRX_family"/>
    <property type="match status" value="1"/>
</dbReference>
<sequence length="257" mass="28783">MQKHNSKIEFQLQVQNHREFEKELHKSKLNGTLLIVDVFADWVGSCKVITPYFQKYYLESSEACPMSFVCLNSDLTVQSVREERLEKAVHAKSILRRNSSHSIMRAGSKNSLERSSTTMSIEENKNSSNITNDSLSRVSGEVSTTSWQNNSPSNSSASNNSPQKFQTKDDTQRSQWVPLIESLKGKSRPTFLFYKGGNLVEVVQGVNISRINQLMKSLISEYTREHASSSVAVVDVSPSPSNDLSFQSSNGADTDDF</sequence>